<dbReference type="InterPro" id="IPR000620">
    <property type="entry name" value="EamA_dom"/>
</dbReference>
<gene>
    <name evidence="3" type="ORF">F0L46_06160</name>
</gene>
<evidence type="ECO:0000313" key="3">
    <source>
        <dbReference type="EMBL" id="KAA2238227.1"/>
    </source>
</evidence>
<feature type="transmembrane region" description="Helical" evidence="1">
    <location>
        <begin position="126"/>
        <end position="142"/>
    </location>
</feature>
<feature type="transmembrane region" description="Helical" evidence="1">
    <location>
        <begin position="71"/>
        <end position="93"/>
    </location>
</feature>
<dbReference type="AlphaFoldDB" id="A0A5B2VJ53"/>
<feature type="transmembrane region" description="Helical" evidence="1">
    <location>
        <begin position="40"/>
        <end position="59"/>
    </location>
</feature>
<keyword evidence="1" id="KW-0812">Transmembrane</keyword>
<sequence>MTAPGENRLGILAMCAAMALFVTNDALLKLATATLPTGQIMTVRGLFATVLAMGLVLSMREAAGLRGLRQPVVLARAGLEALVAFLYITSLAFLPLANITAILQATPIIMTLIAVAFGLERVGWRRWSAIGVGFCGVLLVVKPDPARFDVYALVALLSAAGVAVRDLITRRIGGHVPSSVVTLSTTTTVGLSGAVIGIPEVWQPLGTGQIALLAAAAAFVTAGNLCIIVAFRRADVAVVSPFRYTIVAMAIGLGYLLFGELPDLLAGAGIGLIAGSGLYTIHREQARRRLAEAAT</sequence>
<dbReference type="GO" id="GO:0016020">
    <property type="term" value="C:membrane"/>
    <property type="evidence" value="ECO:0007669"/>
    <property type="project" value="InterPro"/>
</dbReference>
<feature type="transmembrane region" description="Helical" evidence="1">
    <location>
        <begin position="9"/>
        <end position="28"/>
    </location>
</feature>
<keyword evidence="1" id="KW-1133">Transmembrane helix</keyword>
<feature type="domain" description="EamA" evidence="2">
    <location>
        <begin position="9"/>
        <end position="141"/>
    </location>
</feature>
<keyword evidence="1" id="KW-0472">Membrane</keyword>
<dbReference type="OrthoDB" id="9815809at2"/>
<dbReference type="SUPFAM" id="SSF103481">
    <property type="entry name" value="Multidrug resistance efflux transporter EmrE"/>
    <property type="match status" value="2"/>
</dbReference>
<feature type="transmembrane region" description="Helical" evidence="1">
    <location>
        <begin position="99"/>
        <end position="119"/>
    </location>
</feature>
<reference evidence="3 4" key="2">
    <citation type="submission" date="2019-09" db="EMBL/GenBank/DDBJ databases">
        <authorList>
            <person name="Jin C."/>
        </authorList>
    </citation>
    <scope>NUCLEOTIDE SEQUENCE [LARGE SCALE GENOMIC DNA]</scope>
    <source>
        <strain evidence="3 4">BN140002</strain>
    </source>
</reference>
<dbReference type="Proteomes" id="UP000323142">
    <property type="component" value="Unassembled WGS sequence"/>
</dbReference>
<dbReference type="PANTHER" id="PTHR22911:SF135">
    <property type="entry name" value="BLR4310 PROTEIN"/>
    <property type="match status" value="1"/>
</dbReference>
<evidence type="ECO:0000256" key="1">
    <source>
        <dbReference type="SAM" id="Phobius"/>
    </source>
</evidence>
<comment type="caution">
    <text evidence="3">The sequence shown here is derived from an EMBL/GenBank/DDBJ whole genome shotgun (WGS) entry which is preliminary data.</text>
</comment>
<dbReference type="PANTHER" id="PTHR22911">
    <property type="entry name" value="ACYL-MALONYL CONDENSING ENZYME-RELATED"/>
    <property type="match status" value="1"/>
</dbReference>
<organism evidence="3 4">
    <name type="scientific">Salinarimonas soli</name>
    <dbReference type="NCBI Taxonomy" id="1638099"/>
    <lineage>
        <taxon>Bacteria</taxon>
        <taxon>Pseudomonadati</taxon>
        <taxon>Pseudomonadota</taxon>
        <taxon>Alphaproteobacteria</taxon>
        <taxon>Hyphomicrobiales</taxon>
        <taxon>Salinarimonadaceae</taxon>
        <taxon>Salinarimonas</taxon>
    </lineage>
</organism>
<dbReference type="EMBL" id="VUOA01000014">
    <property type="protein sequence ID" value="KAA2238227.1"/>
    <property type="molecule type" value="Genomic_DNA"/>
</dbReference>
<dbReference type="RefSeq" id="WP_149816175.1">
    <property type="nucleotide sequence ID" value="NZ_VUOA01000014.1"/>
</dbReference>
<evidence type="ECO:0000313" key="4">
    <source>
        <dbReference type="Proteomes" id="UP000323142"/>
    </source>
</evidence>
<reference evidence="3 4" key="1">
    <citation type="submission" date="2019-09" db="EMBL/GenBank/DDBJ databases">
        <title>Salinarimonas rosea gen. nov., sp. nov., a new member of the a-2 subgroup of the Proteobacteria.</title>
        <authorList>
            <person name="Liu J."/>
        </authorList>
    </citation>
    <scope>NUCLEOTIDE SEQUENCE [LARGE SCALE GENOMIC DNA]</scope>
    <source>
        <strain evidence="3 4">BN140002</strain>
    </source>
</reference>
<proteinExistence type="predicted"/>
<feature type="transmembrane region" description="Helical" evidence="1">
    <location>
        <begin position="242"/>
        <end position="258"/>
    </location>
</feature>
<dbReference type="Pfam" id="PF00892">
    <property type="entry name" value="EamA"/>
    <property type="match status" value="2"/>
</dbReference>
<protein>
    <submittedName>
        <fullName evidence="3">DMT family transporter</fullName>
    </submittedName>
</protein>
<dbReference type="InterPro" id="IPR037185">
    <property type="entry name" value="EmrE-like"/>
</dbReference>
<feature type="transmembrane region" description="Helical" evidence="1">
    <location>
        <begin position="180"/>
        <end position="198"/>
    </location>
</feature>
<feature type="domain" description="EamA" evidence="2">
    <location>
        <begin position="152"/>
        <end position="275"/>
    </location>
</feature>
<feature type="transmembrane region" description="Helical" evidence="1">
    <location>
        <begin position="210"/>
        <end position="230"/>
    </location>
</feature>
<name>A0A5B2VJ53_9HYPH</name>
<accession>A0A5B2VJ53</accession>
<keyword evidence="4" id="KW-1185">Reference proteome</keyword>
<feature type="transmembrane region" description="Helical" evidence="1">
    <location>
        <begin position="264"/>
        <end position="281"/>
    </location>
</feature>
<feature type="transmembrane region" description="Helical" evidence="1">
    <location>
        <begin position="148"/>
        <end position="168"/>
    </location>
</feature>
<evidence type="ECO:0000259" key="2">
    <source>
        <dbReference type="Pfam" id="PF00892"/>
    </source>
</evidence>